<dbReference type="KEGG" id="rbd:ALSL_1228"/>
<proteinExistence type="predicted"/>
<dbReference type="SUPFAM" id="SSF103515">
    <property type="entry name" value="Autotransporter"/>
    <property type="match status" value="1"/>
</dbReference>
<keyword evidence="3" id="KW-1185">Reference proteome</keyword>
<dbReference type="GO" id="GO:0009279">
    <property type="term" value="C:cell outer membrane"/>
    <property type="evidence" value="ECO:0007669"/>
    <property type="project" value="InterPro"/>
</dbReference>
<name>A0A2Z6E4K2_9GAMM</name>
<dbReference type="Pfam" id="PF05275">
    <property type="entry name" value="CopB"/>
    <property type="match status" value="1"/>
</dbReference>
<evidence type="ECO:0000313" key="2">
    <source>
        <dbReference type="EMBL" id="BBD79887.1"/>
    </source>
</evidence>
<dbReference type="Proteomes" id="UP000270530">
    <property type="component" value="Chromosome"/>
</dbReference>
<accession>A0A2Z6E4K2</accession>
<dbReference type="AlphaFoldDB" id="A0A2Z6E4K2"/>
<gene>
    <name evidence="2" type="ORF">ALSL_1228</name>
</gene>
<dbReference type="InterPro" id="IPR036709">
    <property type="entry name" value="Autotransporte_beta_dom_sf"/>
</dbReference>
<dbReference type="GO" id="GO:0005507">
    <property type="term" value="F:copper ion binding"/>
    <property type="evidence" value="ECO:0007669"/>
    <property type="project" value="InterPro"/>
</dbReference>
<evidence type="ECO:0000256" key="1">
    <source>
        <dbReference type="SAM" id="MobiDB-lite"/>
    </source>
</evidence>
<protein>
    <submittedName>
        <fullName evidence="2">Copper resistance protein B</fullName>
    </submittedName>
</protein>
<dbReference type="EMBL" id="AP018560">
    <property type="protein sequence ID" value="BBD79887.1"/>
    <property type="molecule type" value="Genomic_DNA"/>
</dbReference>
<organism evidence="2 3">
    <name type="scientific">Aerosticca soli</name>
    <dbReference type="NCBI Taxonomy" id="2010829"/>
    <lineage>
        <taxon>Bacteria</taxon>
        <taxon>Pseudomonadati</taxon>
        <taxon>Pseudomonadota</taxon>
        <taxon>Gammaproteobacteria</taxon>
        <taxon>Lysobacterales</taxon>
        <taxon>Rhodanobacteraceae</taxon>
        <taxon>Aerosticca</taxon>
    </lineage>
</organism>
<dbReference type="InterPro" id="IPR007939">
    <property type="entry name" value="Cu-R_B_prcur"/>
</dbReference>
<evidence type="ECO:0000313" key="3">
    <source>
        <dbReference type="Proteomes" id="UP000270530"/>
    </source>
</evidence>
<feature type="region of interest" description="Disordered" evidence="1">
    <location>
        <begin position="1"/>
        <end position="51"/>
    </location>
</feature>
<reference evidence="3" key="2">
    <citation type="submission" date="2018-06" db="EMBL/GenBank/DDBJ databases">
        <title>Genome sequence of Rhodanobacteraceae bacterium strain Dysh456.</title>
        <authorList>
            <person name="Fukui M."/>
        </authorList>
    </citation>
    <scope>NUCLEOTIDE SEQUENCE [LARGE SCALE GENOMIC DNA]</scope>
    <source>
        <strain evidence="3">Dysh456</strain>
    </source>
</reference>
<sequence>MPMAPDHAGAHQRASSDQSHMDAEQNAPASTPQMTDRDRPPNDHVPPAPPARAVTATMSMMQMHDDAARATLLVQRLEYRQATRGEDGAAWQAEAWWGRDLDRAWFKSEGERGADGLREARSELAWSHAVAAFWDAQLGLRVDHGAGPSRRWVAVGIEGLAPYWFELAATLYAGTQERTAARLEAAYELNLTQRWILRPQLELDAYGKRDPARGVRAGLSDAEAGLRLRYEFSRRLAPYLGIDWRRRLGRFDVPWRREPAREFAWVAGLRFWF</sequence>
<dbReference type="GO" id="GO:0006878">
    <property type="term" value="P:intracellular copper ion homeostasis"/>
    <property type="evidence" value="ECO:0007669"/>
    <property type="project" value="InterPro"/>
</dbReference>
<reference evidence="3" key="1">
    <citation type="submission" date="2018-04" db="EMBL/GenBank/DDBJ databases">
        <authorList>
            <person name="Watanabe M."/>
            <person name="Kojima H."/>
        </authorList>
    </citation>
    <scope>NUCLEOTIDE SEQUENCE [LARGE SCALE GENOMIC DNA]</scope>
    <source>
        <strain evidence="3">Dysh456</strain>
    </source>
</reference>